<dbReference type="InterPro" id="IPR036396">
    <property type="entry name" value="Cyt_P450_sf"/>
</dbReference>
<name>A0A2G5EIL0_AQUCA</name>
<proteinExistence type="predicted"/>
<evidence type="ECO:0000256" key="2">
    <source>
        <dbReference type="ARBA" id="ARBA00022723"/>
    </source>
</evidence>
<evidence type="ECO:0000256" key="4">
    <source>
        <dbReference type="ARBA" id="ARBA00023239"/>
    </source>
</evidence>
<dbReference type="EMBL" id="KZ305024">
    <property type="protein sequence ID" value="PIA55560.1"/>
    <property type="molecule type" value="Genomic_DNA"/>
</dbReference>
<dbReference type="GO" id="GO:0004497">
    <property type="term" value="F:monooxygenase activity"/>
    <property type="evidence" value="ECO:0007669"/>
    <property type="project" value="InterPro"/>
</dbReference>
<sequence length="496" mass="55764">MSCSTSEVPETTTTKTYYDSQHPQLFLRKIPGDYGLPFIGPIKDRLDYFYNQGEIEFFRSRERNYKSTVFRVNMPPGPFISSNSKVIVLLDANSFPVLFDTTKVEKKNILDGTFMPSTSFFGGYRPCAFLDPLEPKHAKLKQLFLSLLASLHDKFIPTFQTSLSELFSNIDSQISTNSTAGFNVLSDNMSFDFVFRLFFNINPIDTKLGSDGEGTITNWLALQLAPIATLGLAMLPNCLEDFMLHTFKLPFFPVKSGYKKLYKVIYESSTSIFEEAEKLGLKKDEVCHNLIFLAGFNAFGGMKRLFPTLIKWIGLAGPELHKQLANEVRAVVSSAGRSLTFSGLEQLSLTKSVVYEAIRMEPPVPYQYGKAKEDLTVQSHESTFEIKKGEIIFGYQPFATRDVMVFGGNNNEFVADRFVGEKGEKLLKYVFWSNDRETVNPTVDNKQCPAKDLVVLLSRLMVAELFLRYDTFTIKTGTSFSGSTVTITSLTKAAST</sequence>
<evidence type="ECO:0000313" key="5">
    <source>
        <dbReference type="EMBL" id="PIA55560.1"/>
    </source>
</evidence>
<dbReference type="GO" id="GO:0016705">
    <property type="term" value="F:oxidoreductase activity, acting on paired donors, with incorporation or reduction of molecular oxygen"/>
    <property type="evidence" value="ECO:0007669"/>
    <property type="project" value="InterPro"/>
</dbReference>
<dbReference type="Proteomes" id="UP000230069">
    <property type="component" value="Unassembled WGS sequence"/>
</dbReference>
<dbReference type="GO" id="GO:0020037">
    <property type="term" value="F:heme binding"/>
    <property type="evidence" value="ECO:0007669"/>
    <property type="project" value="InterPro"/>
</dbReference>
<keyword evidence="3" id="KW-0408">Iron</keyword>
<dbReference type="CDD" id="cd11071">
    <property type="entry name" value="CYP74"/>
    <property type="match status" value="1"/>
</dbReference>
<gene>
    <name evidence="5" type="ORF">AQUCO_00700099v1</name>
</gene>
<dbReference type="PANTHER" id="PTHR24286:SF302">
    <property type="entry name" value="ALLENE OXIDE SYNTHASE 2"/>
    <property type="match status" value="1"/>
</dbReference>
<protein>
    <recommendedName>
        <fullName evidence="7">Allene oxide synthase</fullName>
    </recommendedName>
</protein>
<dbReference type="InterPro" id="IPR001128">
    <property type="entry name" value="Cyt_P450"/>
</dbReference>
<keyword evidence="6" id="KW-1185">Reference proteome</keyword>
<dbReference type="Gene3D" id="1.10.630.10">
    <property type="entry name" value="Cytochrome P450"/>
    <property type="match status" value="1"/>
</dbReference>
<dbReference type="STRING" id="218851.A0A2G5EIL0"/>
<dbReference type="InParanoid" id="A0A2G5EIL0"/>
<evidence type="ECO:0008006" key="7">
    <source>
        <dbReference type="Google" id="ProtNLM"/>
    </source>
</evidence>
<dbReference type="GO" id="GO:0016125">
    <property type="term" value="P:sterol metabolic process"/>
    <property type="evidence" value="ECO:0007669"/>
    <property type="project" value="TreeGrafter"/>
</dbReference>
<dbReference type="GO" id="GO:0044550">
    <property type="term" value="P:secondary metabolite biosynthetic process"/>
    <property type="evidence" value="ECO:0007669"/>
    <property type="project" value="UniProtKB-ARBA"/>
</dbReference>
<keyword evidence="1" id="KW-0349">Heme</keyword>
<dbReference type="FunFam" id="1.10.630.10:FF:000024">
    <property type="entry name" value="Allene oxide synthase, chloroplastic"/>
    <property type="match status" value="1"/>
</dbReference>
<dbReference type="GO" id="GO:0005506">
    <property type="term" value="F:iron ion binding"/>
    <property type="evidence" value="ECO:0007669"/>
    <property type="project" value="InterPro"/>
</dbReference>
<reference evidence="5 6" key="1">
    <citation type="submission" date="2017-09" db="EMBL/GenBank/DDBJ databases">
        <title>WGS assembly of Aquilegia coerulea Goldsmith.</title>
        <authorList>
            <person name="Hodges S."/>
            <person name="Kramer E."/>
            <person name="Nordborg M."/>
            <person name="Tomkins J."/>
            <person name="Borevitz J."/>
            <person name="Derieg N."/>
            <person name="Yan J."/>
            <person name="Mihaltcheva S."/>
            <person name="Hayes R.D."/>
            <person name="Rokhsar D."/>
        </authorList>
    </citation>
    <scope>NUCLEOTIDE SEQUENCE [LARGE SCALE GENOMIC DNA]</scope>
    <source>
        <strain evidence="6">cv. Goldsmith</strain>
    </source>
</reference>
<dbReference type="SUPFAM" id="SSF48264">
    <property type="entry name" value="Cytochrome P450"/>
    <property type="match status" value="1"/>
</dbReference>
<evidence type="ECO:0000256" key="1">
    <source>
        <dbReference type="ARBA" id="ARBA00022617"/>
    </source>
</evidence>
<evidence type="ECO:0000313" key="6">
    <source>
        <dbReference type="Proteomes" id="UP000230069"/>
    </source>
</evidence>
<dbReference type="GO" id="GO:0016829">
    <property type="term" value="F:lyase activity"/>
    <property type="evidence" value="ECO:0007669"/>
    <property type="project" value="UniProtKB-KW"/>
</dbReference>
<keyword evidence="2" id="KW-0479">Metal-binding</keyword>
<dbReference type="Pfam" id="PF00067">
    <property type="entry name" value="p450"/>
    <property type="match status" value="1"/>
</dbReference>
<dbReference type="OrthoDB" id="2789670at2759"/>
<dbReference type="GO" id="GO:0019752">
    <property type="term" value="P:carboxylic acid metabolic process"/>
    <property type="evidence" value="ECO:0007669"/>
    <property type="project" value="UniProtKB-ARBA"/>
</dbReference>
<dbReference type="AlphaFoldDB" id="A0A2G5EIL0"/>
<evidence type="ECO:0000256" key="3">
    <source>
        <dbReference type="ARBA" id="ARBA00023004"/>
    </source>
</evidence>
<dbReference type="PANTHER" id="PTHR24286">
    <property type="entry name" value="CYTOCHROME P450 26"/>
    <property type="match status" value="1"/>
</dbReference>
<accession>A0A2G5EIL0</accession>
<keyword evidence="4" id="KW-0456">Lyase</keyword>
<organism evidence="5 6">
    <name type="scientific">Aquilegia coerulea</name>
    <name type="common">Rocky mountain columbine</name>
    <dbReference type="NCBI Taxonomy" id="218851"/>
    <lineage>
        <taxon>Eukaryota</taxon>
        <taxon>Viridiplantae</taxon>
        <taxon>Streptophyta</taxon>
        <taxon>Embryophyta</taxon>
        <taxon>Tracheophyta</taxon>
        <taxon>Spermatophyta</taxon>
        <taxon>Magnoliopsida</taxon>
        <taxon>Ranunculales</taxon>
        <taxon>Ranunculaceae</taxon>
        <taxon>Thalictroideae</taxon>
        <taxon>Aquilegia</taxon>
    </lineage>
</organism>